<keyword evidence="1" id="KW-1133">Transmembrane helix</keyword>
<gene>
    <name evidence="2" type="ORF">SAMN05660862_1891</name>
</gene>
<accession>A0A1X7JNY7</accession>
<dbReference type="AlphaFoldDB" id="A0A1X7JNY7"/>
<keyword evidence="1" id="KW-0472">Membrane</keyword>
<dbReference type="STRING" id="561061.SAMN05660862_1891"/>
<name>A0A1X7JNY7_9SPHI</name>
<evidence type="ECO:0000256" key="1">
    <source>
        <dbReference type="SAM" id="Phobius"/>
    </source>
</evidence>
<evidence type="ECO:0008006" key="4">
    <source>
        <dbReference type="Google" id="ProtNLM"/>
    </source>
</evidence>
<evidence type="ECO:0000313" key="3">
    <source>
        <dbReference type="Proteomes" id="UP000192980"/>
    </source>
</evidence>
<organism evidence="2 3">
    <name type="scientific">Sphingobacterium psychroaquaticum</name>
    <dbReference type="NCBI Taxonomy" id="561061"/>
    <lineage>
        <taxon>Bacteria</taxon>
        <taxon>Pseudomonadati</taxon>
        <taxon>Bacteroidota</taxon>
        <taxon>Sphingobacteriia</taxon>
        <taxon>Sphingobacteriales</taxon>
        <taxon>Sphingobacteriaceae</taxon>
        <taxon>Sphingobacterium</taxon>
    </lineage>
</organism>
<evidence type="ECO:0000313" key="2">
    <source>
        <dbReference type="EMBL" id="SMG29175.1"/>
    </source>
</evidence>
<keyword evidence="3" id="KW-1185">Reference proteome</keyword>
<keyword evidence="1" id="KW-0812">Transmembrane</keyword>
<dbReference type="EMBL" id="FXAU01000003">
    <property type="protein sequence ID" value="SMG29175.1"/>
    <property type="molecule type" value="Genomic_DNA"/>
</dbReference>
<proteinExistence type="predicted"/>
<reference evidence="2 3" key="1">
    <citation type="submission" date="2017-04" db="EMBL/GenBank/DDBJ databases">
        <authorList>
            <person name="Afonso C.L."/>
            <person name="Miller P.J."/>
            <person name="Scott M.A."/>
            <person name="Spackman E."/>
            <person name="Goraichik I."/>
            <person name="Dimitrov K.M."/>
            <person name="Suarez D.L."/>
            <person name="Swayne D.E."/>
        </authorList>
    </citation>
    <scope>NUCLEOTIDE SEQUENCE [LARGE SCALE GENOMIC DNA]</scope>
    <source>
        <strain evidence="2 3">DSM 22418</strain>
    </source>
</reference>
<dbReference type="Proteomes" id="UP000192980">
    <property type="component" value="Unassembled WGS sequence"/>
</dbReference>
<protein>
    <recommendedName>
        <fullName evidence="4">Ig-like domain-containing protein</fullName>
    </recommendedName>
</protein>
<sequence>MTLCCKKNISSFFFYFCHIFQNWRHRQVQPIINKLMKCLLHLPLCFFFALHFTGYVAAQERNKVYPSAYAISSTGLLGSVTTPENTVGAEASQGSTATMTPGTLGSATLVLKFLQLSAPLPVSVPLYVKLNTGVTTASMTFTVLSGTTTQNSTSEGTNLTTSVTTLPSNGPVKLTATTTGGVSTYNGVRLYTTATKEVITSFFYAQDVPLTFKAASITACGSYNLLDNLTHKFTNELSYEVFNDVGVKQVGTSIAQTGRYKIVAKDNAVPTAAAIESPFINVTINSLPVPSSFTSYYHLPINQAQSFPSITCSGGCTTVWRNSAGATVTSISAQTVPGIYTYTATISNSTCSVERSVVVEVYDPLNECARTKRTYATVSVDQSGTTNPGNASDADPLTSSLISAPISLLGLGSHQTVGWTKKIPIGTKVYVKLGIGSNLLGLISSLTVRAKNATSYVGATMSVSGELIGLAVGENDMIYSFTTTAEMDAVEVKVAGVLSLGLSANLYGVWVEEATTSLSDCPPNDEIDVLKGSEELLKGVLNAATATVGVDNPSWAIDGSLTTKATMRAAVGVAAQAKLDIIFHTMSQPGDSIFIKVQDLGVLTLLDGFSIQRYLKGAPVGAPIYMGGSVLSLLKVGTNSQIIFTTTTEPYDQISIRLGGVLNVLSTLEIYDIERRPFIKTVANVDKRVYVCEGDPVAVGVVSPCLVYDWYDSLSATTPLFSAGGVRDGSNPYHPTGTLGQRIFYIQQKVNGCVVGSRVPIKVYLMPKAGKPHLSISNVVN</sequence>
<feature type="transmembrane region" description="Helical" evidence="1">
    <location>
        <begin position="39"/>
        <end position="58"/>
    </location>
</feature>